<dbReference type="OrthoDB" id="3034156at2759"/>
<proteinExistence type="predicted"/>
<dbReference type="InterPro" id="IPR009057">
    <property type="entry name" value="Homeodomain-like_sf"/>
</dbReference>
<dbReference type="EMBL" id="LUEZ02000076">
    <property type="protein sequence ID" value="RDB19714.1"/>
    <property type="molecule type" value="Genomic_DNA"/>
</dbReference>
<protein>
    <submittedName>
        <fullName evidence="1">Transposable element Tc1 transposase</fullName>
    </submittedName>
</protein>
<accession>A0A369JJX9</accession>
<organism evidence="1 2">
    <name type="scientific">Hypsizygus marmoreus</name>
    <name type="common">White beech mushroom</name>
    <name type="synonym">Agaricus marmoreus</name>
    <dbReference type="NCBI Taxonomy" id="39966"/>
    <lineage>
        <taxon>Eukaryota</taxon>
        <taxon>Fungi</taxon>
        <taxon>Dikarya</taxon>
        <taxon>Basidiomycota</taxon>
        <taxon>Agaricomycotina</taxon>
        <taxon>Agaricomycetes</taxon>
        <taxon>Agaricomycetidae</taxon>
        <taxon>Agaricales</taxon>
        <taxon>Tricholomatineae</taxon>
        <taxon>Lyophyllaceae</taxon>
        <taxon>Hypsizygus</taxon>
    </lineage>
</organism>
<keyword evidence="2" id="KW-1185">Reference proteome</keyword>
<gene>
    <name evidence="1" type="primary">tc1a</name>
    <name evidence="1" type="ORF">Hypma_013209</name>
</gene>
<sequence length="173" mass="20137">MVYMSPTKVARVVDFRKLNMSDREIAQTIGIHRTTVARIVKRFDKSQDPYYVNPKTGCPCKLDVRDVHVAARMLAKTEAANATEVVKKAFPEVSRHTLARRLKEFGLVCRVRRSRPYISPANKEKHRLWAMEHVGWTVEDWKRVGFSDESKFLLFKSDSRQYAWFHPGQALDE</sequence>
<dbReference type="InterPro" id="IPR036388">
    <property type="entry name" value="WH-like_DNA-bd_sf"/>
</dbReference>
<dbReference type="Pfam" id="PF13384">
    <property type="entry name" value="HTH_23"/>
    <property type="match status" value="1"/>
</dbReference>
<reference evidence="1" key="1">
    <citation type="submission" date="2018-04" db="EMBL/GenBank/DDBJ databases">
        <title>Whole genome sequencing of Hypsizygus marmoreus.</title>
        <authorList>
            <person name="Choi I.-G."/>
            <person name="Min B."/>
            <person name="Kim J.-G."/>
            <person name="Kim S."/>
            <person name="Oh Y.-L."/>
            <person name="Kong W.-S."/>
            <person name="Park H."/>
            <person name="Jeong J."/>
            <person name="Song E.-S."/>
        </authorList>
    </citation>
    <scope>NUCLEOTIDE SEQUENCE [LARGE SCALE GENOMIC DNA]</scope>
    <source>
        <strain evidence="1">51987-8</strain>
    </source>
</reference>
<dbReference type="SUPFAM" id="SSF46689">
    <property type="entry name" value="Homeodomain-like"/>
    <property type="match status" value="1"/>
</dbReference>
<name>A0A369JJX9_HYPMA</name>
<dbReference type="InterPro" id="IPR036397">
    <property type="entry name" value="RNaseH_sf"/>
</dbReference>
<dbReference type="Gene3D" id="1.10.10.10">
    <property type="entry name" value="Winged helix-like DNA-binding domain superfamily/Winged helix DNA-binding domain"/>
    <property type="match status" value="1"/>
</dbReference>
<comment type="caution">
    <text evidence="1">The sequence shown here is derived from an EMBL/GenBank/DDBJ whole genome shotgun (WGS) entry which is preliminary data.</text>
</comment>
<dbReference type="AlphaFoldDB" id="A0A369JJX9"/>
<evidence type="ECO:0000313" key="1">
    <source>
        <dbReference type="EMBL" id="RDB19714.1"/>
    </source>
</evidence>
<dbReference type="STRING" id="39966.A0A369JJX9"/>
<dbReference type="GO" id="GO:0003676">
    <property type="term" value="F:nucleic acid binding"/>
    <property type="evidence" value="ECO:0007669"/>
    <property type="project" value="InterPro"/>
</dbReference>
<dbReference type="Gene3D" id="3.30.420.10">
    <property type="entry name" value="Ribonuclease H-like superfamily/Ribonuclease H"/>
    <property type="match status" value="1"/>
</dbReference>
<dbReference type="InParanoid" id="A0A369JJX9"/>
<evidence type="ECO:0000313" key="2">
    <source>
        <dbReference type="Proteomes" id="UP000076154"/>
    </source>
</evidence>
<dbReference type="Proteomes" id="UP000076154">
    <property type="component" value="Unassembled WGS sequence"/>
</dbReference>